<dbReference type="PANTHER" id="PTHR35889">
    <property type="entry name" value="CYCLOINULO-OLIGOSACCHARIDE FRUCTANOTRANSFERASE-RELATED"/>
    <property type="match status" value="1"/>
</dbReference>
<evidence type="ECO:0000256" key="1">
    <source>
        <dbReference type="SAM" id="SignalP"/>
    </source>
</evidence>
<protein>
    <recommendedName>
        <fullName evidence="2">Cytochrome C Planctomycete-type domain-containing protein</fullName>
    </recommendedName>
</protein>
<accession>A0A7G5XBM1</accession>
<organism evidence="3 4">
    <name type="scientific">Lacibacter sediminis</name>
    <dbReference type="NCBI Taxonomy" id="2760713"/>
    <lineage>
        <taxon>Bacteria</taxon>
        <taxon>Pseudomonadati</taxon>
        <taxon>Bacteroidota</taxon>
        <taxon>Chitinophagia</taxon>
        <taxon>Chitinophagales</taxon>
        <taxon>Chitinophagaceae</taxon>
        <taxon>Lacibacter</taxon>
    </lineage>
</organism>
<feature type="chain" id="PRO_5028860295" description="Cytochrome C Planctomycete-type domain-containing protein" evidence="1">
    <location>
        <begin position="22"/>
        <end position="237"/>
    </location>
</feature>
<evidence type="ECO:0000313" key="4">
    <source>
        <dbReference type="Proteomes" id="UP000515344"/>
    </source>
</evidence>
<keyword evidence="1" id="KW-0732">Signal</keyword>
<dbReference type="PANTHER" id="PTHR35889:SF3">
    <property type="entry name" value="F-BOX DOMAIN-CONTAINING PROTEIN"/>
    <property type="match status" value="1"/>
</dbReference>
<proteinExistence type="predicted"/>
<dbReference type="Pfam" id="PF07635">
    <property type="entry name" value="PSCyt1"/>
    <property type="match status" value="1"/>
</dbReference>
<reference evidence="4" key="1">
    <citation type="submission" date="2020-08" db="EMBL/GenBank/DDBJ databases">
        <title>Lacibacter sp. S13-6-6 genome sequencing.</title>
        <authorList>
            <person name="Jin L."/>
        </authorList>
    </citation>
    <scope>NUCLEOTIDE SEQUENCE [LARGE SCALE GENOMIC DNA]</scope>
    <source>
        <strain evidence="4">S13-6-6</strain>
    </source>
</reference>
<evidence type="ECO:0000259" key="2">
    <source>
        <dbReference type="Pfam" id="PF07635"/>
    </source>
</evidence>
<dbReference type="Proteomes" id="UP000515344">
    <property type="component" value="Chromosome"/>
</dbReference>
<keyword evidence="4" id="KW-1185">Reference proteome</keyword>
<evidence type="ECO:0000313" key="3">
    <source>
        <dbReference type="EMBL" id="QNA42874.1"/>
    </source>
</evidence>
<dbReference type="InterPro" id="IPR011429">
    <property type="entry name" value="Cyt_c_Planctomycete-type"/>
</dbReference>
<dbReference type="KEGG" id="lacs:H4075_12295"/>
<feature type="domain" description="Cytochrome C Planctomycete-type" evidence="2">
    <location>
        <begin position="72"/>
        <end position="120"/>
    </location>
</feature>
<gene>
    <name evidence="3" type="ORF">H4075_12295</name>
</gene>
<sequence length="237" mass="25795">MKKMMRMGSVIVIAFTFFFHACKHQIPVTPDNGNPGGVSGIPGTVGRTCSTDSVYFANDIYPLLSSTCAMAGCHDAITHKEGIDLSTYNNIKNYIVAGNASESKIYKTIIKTDNERMPPPPMPAWTTEQVTKLRTWINQGAKNNACDRCDTTDYKFSTAIKPLIQNKCQGCHNPASLGGGIDLSTYTAIKAAGTNGKLYGSINWSAGYIPMPQGGLKMPDCEIKQIRKWIDAGMLNN</sequence>
<dbReference type="AlphaFoldDB" id="A0A7G5XBM1"/>
<name>A0A7G5XBM1_9BACT</name>
<dbReference type="RefSeq" id="WP_182801140.1">
    <property type="nucleotide sequence ID" value="NZ_CP060007.1"/>
</dbReference>
<feature type="signal peptide" evidence="1">
    <location>
        <begin position="1"/>
        <end position="21"/>
    </location>
</feature>
<dbReference type="EMBL" id="CP060007">
    <property type="protein sequence ID" value="QNA42874.1"/>
    <property type="molecule type" value="Genomic_DNA"/>
</dbReference>